<dbReference type="AlphaFoldDB" id="A0A1N7MP03"/>
<gene>
    <name evidence="2" type="ORF">SAMN05421759_10549</name>
</gene>
<keyword evidence="1" id="KW-1133">Transmembrane helix</keyword>
<evidence type="ECO:0000256" key="1">
    <source>
        <dbReference type="SAM" id="Phobius"/>
    </source>
</evidence>
<evidence type="ECO:0000313" key="2">
    <source>
        <dbReference type="EMBL" id="SIS87875.1"/>
    </source>
</evidence>
<accession>A0A1N7MP03</accession>
<keyword evidence="1" id="KW-0472">Membrane</keyword>
<evidence type="ECO:0000313" key="3">
    <source>
        <dbReference type="Proteomes" id="UP000186684"/>
    </source>
</evidence>
<keyword evidence="3" id="KW-1185">Reference proteome</keyword>
<protein>
    <submittedName>
        <fullName evidence="2">Uncharacterized protein</fullName>
    </submittedName>
</protein>
<dbReference type="OrthoDB" id="7875416at2"/>
<keyword evidence="1" id="KW-0812">Transmembrane</keyword>
<sequence>MMAFLSETWPILGALALVGVITYGALMPYIRAEKRRVQQMEKDDD</sequence>
<organism evidence="2 3">
    <name type="scientific">Roseivivax lentus</name>
    <dbReference type="NCBI Taxonomy" id="633194"/>
    <lineage>
        <taxon>Bacteria</taxon>
        <taxon>Pseudomonadati</taxon>
        <taxon>Pseudomonadota</taxon>
        <taxon>Alphaproteobacteria</taxon>
        <taxon>Rhodobacterales</taxon>
        <taxon>Roseobacteraceae</taxon>
        <taxon>Roseivivax</taxon>
    </lineage>
</organism>
<feature type="transmembrane region" description="Helical" evidence="1">
    <location>
        <begin position="12"/>
        <end position="30"/>
    </location>
</feature>
<dbReference type="Proteomes" id="UP000186684">
    <property type="component" value="Unassembled WGS sequence"/>
</dbReference>
<name>A0A1N7MP03_9RHOB</name>
<dbReference type="EMBL" id="FTOQ01000005">
    <property type="protein sequence ID" value="SIS87875.1"/>
    <property type="molecule type" value="Genomic_DNA"/>
</dbReference>
<dbReference type="RefSeq" id="WP_159441629.1">
    <property type="nucleotide sequence ID" value="NZ_FTOQ01000005.1"/>
</dbReference>
<dbReference type="STRING" id="633194.SAMN05421759_10549"/>
<proteinExistence type="predicted"/>
<reference evidence="3" key="1">
    <citation type="submission" date="2017-01" db="EMBL/GenBank/DDBJ databases">
        <authorList>
            <person name="Varghese N."/>
            <person name="Submissions S."/>
        </authorList>
    </citation>
    <scope>NUCLEOTIDE SEQUENCE [LARGE SCALE GENOMIC DNA]</scope>
    <source>
        <strain evidence="3">DSM 29430</strain>
    </source>
</reference>